<dbReference type="EMBL" id="JASCXX010000034">
    <property type="protein sequence ID" value="MDI6451391.1"/>
    <property type="molecule type" value="Genomic_DNA"/>
</dbReference>
<dbReference type="GO" id="GO:0005975">
    <property type="term" value="P:carbohydrate metabolic process"/>
    <property type="evidence" value="ECO:0007669"/>
    <property type="project" value="InterPro"/>
</dbReference>
<dbReference type="InterPro" id="IPR010819">
    <property type="entry name" value="AGE/CE"/>
</dbReference>
<keyword evidence="5" id="KW-1185">Reference proteome</keyword>
<feature type="chain" id="PRO_5043633483" evidence="3">
    <location>
        <begin position="29"/>
        <end position="438"/>
    </location>
</feature>
<dbReference type="RefSeq" id="WP_349246799.1">
    <property type="nucleotide sequence ID" value="NZ_JASCXX010000034.1"/>
</dbReference>
<dbReference type="Pfam" id="PF07221">
    <property type="entry name" value="GlcNAc_2-epim"/>
    <property type="match status" value="1"/>
</dbReference>
<keyword evidence="3" id="KW-0732">Signal</keyword>
<evidence type="ECO:0000313" key="4">
    <source>
        <dbReference type="EMBL" id="MDI6451391.1"/>
    </source>
</evidence>
<reference evidence="4" key="1">
    <citation type="submission" date="2023-05" db="EMBL/GenBank/DDBJ databases">
        <title>Anaerotaeda fermentans gen. nov., sp. nov., a novel anaerobic planctomycete of the new family within the order Sedimentisphaerales isolated from Taman Peninsula, Russia.</title>
        <authorList>
            <person name="Khomyakova M.A."/>
            <person name="Merkel A.Y."/>
            <person name="Slobodkin A.I."/>
        </authorList>
    </citation>
    <scope>NUCLEOTIDE SEQUENCE</scope>
    <source>
        <strain evidence="4">M17dextr</strain>
    </source>
</reference>
<comment type="similarity">
    <text evidence="1">Belongs to the N-acylglucosamine 2-epimerase family.</text>
</comment>
<name>A0AAW6U5L3_9BACT</name>
<keyword evidence="2" id="KW-0413">Isomerase</keyword>
<dbReference type="InterPro" id="IPR008928">
    <property type="entry name" value="6-hairpin_glycosidase_sf"/>
</dbReference>
<evidence type="ECO:0000256" key="1">
    <source>
        <dbReference type="ARBA" id="ARBA00008558"/>
    </source>
</evidence>
<proteinExistence type="inferred from homology"/>
<dbReference type="AlphaFoldDB" id="A0AAW6U5L3"/>
<dbReference type="InterPro" id="IPR012341">
    <property type="entry name" value="6hp_glycosidase-like_sf"/>
</dbReference>
<comment type="caution">
    <text evidence="4">The sequence shown here is derived from an EMBL/GenBank/DDBJ whole genome shotgun (WGS) entry which is preliminary data.</text>
</comment>
<sequence>MRTKAYAQKVVLPLLVLAVLSPAGPLRAADDGAALADKYLPRLEKILMENIAPFWFDKSLDRKHGGYIINFGPQGQSKGPGTKMIVSQARTVWLFARLARAGYGRTENLEAAAHGYKFLIEKMWDAEHGGFYWEVDAAGERQLKPRKHLYGQAFALYAMSEYYLASGRMDVLNFATKFFHLLEEKAHDKVHGGYLESFEPDWTPTPAEENSYMGAPAGLKLMNTHLHLMEAMTTFYQASLLRVARERLIELINIESNAVVRKTLGACTDKYDRDWTARLDGNFARVSYGHDIENVWLLMEACDAVGLSNGPFMDLYETLWAYSLKYGYDETNGGFYYTGDFNRPADDREKSWWVQAEAIVSALRMYRATNDAKYLAVFEKTFAFIENEMVDWEHGEWHSSVTPDGRARGDKANPWKAGYHNGRAMIECIEALRDRPKP</sequence>
<evidence type="ECO:0000256" key="3">
    <source>
        <dbReference type="SAM" id="SignalP"/>
    </source>
</evidence>
<evidence type="ECO:0000313" key="5">
    <source>
        <dbReference type="Proteomes" id="UP001431776"/>
    </source>
</evidence>
<dbReference type="GO" id="GO:0016853">
    <property type="term" value="F:isomerase activity"/>
    <property type="evidence" value="ECO:0007669"/>
    <property type="project" value="UniProtKB-KW"/>
</dbReference>
<organism evidence="4 5">
    <name type="scientific">Anaerobaca lacustris</name>
    <dbReference type="NCBI Taxonomy" id="3044600"/>
    <lineage>
        <taxon>Bacteria</taxon>
        <taxon>Pseudomonadati</taxon>
        <taxon>Planctomycetota</taxon>
        <taxon>Phycisphaerae</taxon>
        <taxon>Sedimentisphaerales</taxon>
        <taxon>Anaerobacaceae</taxon>
        <taxon>Anaerobaca</taxon>
    </lineage>
</organism>
<dbReference type="SUPFAM" id="SSF48208">
    <property type="entry name" value="Six-hairpin glycosidases"/>
    <property type="match status" value="1"/>
</dbReference>
<feature type="signal peptide" evidence="3">
    <location>
        <begin position="1"/>
        <end position="28"/>
    </location>
</feature>
<protein>
    <submittedName>
        <fullName evidence="4">AGE family epimerase/isomerase</fullName>
    </submittedName>
</protein>
<dbReference type="PANTHER" id="PTHR15108">
    <property type="entry name" value="N-ACYLGLUCOSAMINE-2-EPIMERASE"/>
    <property type="match status" value="1"/>
</dbReference>
<accession>A0AAW6U5L3</accession>
<evidence type="ECO:0000256" key="2">
    <source>
        <dbReference type="ARBA" id="ARBA00023235"/>
    </source>
</evidence>
<dbReference type="Proteomes" id="UP001431776">
    <property type="component" value="Unassembled WGS sequence"/>
</dbReference>
<gene>
    <name evidence="4" type="ORF">QJ522_20180</name>
</gene>
<dbReference type="Gene3D" id="1.50.10.10">
    <property type="match status" value="1"/>
</dbReference>